<proteinExistence type="predicted"/>
<dbReference type="GO" id="GO:0071111">
    <property type="term" value="F:cyclic-guanylate-specific phosphodiesterase activity"/>
    <property type="evidence" value="ECO:0007669"/>
    <property type="project" value="InterPro"/>
</dbReference>
<keyword evidence="1" id="KW-0175">Coiled coil</keyword>
<dbReference type="SUPFAM" id="SSF55073">
    <property type="entry name" value="Nucleotide cyclase"/>
    <property type="match status" value="1"/>
</dbReference>
<keyword evidence="2" id="KW-0812">Transmembrane</keyword>
<feature type="coiled-coil region" evidence="1">
    <location>
        <begin position="513"/>
        <end position="567"/>
    </location>
</feature>
<dbReference type="CDD" id="cd01948">
    <property type="entry name" value="EAL"/>
    <property type="match status" value="1"/>
</dbReference>
<feature type="domain" description="HAMP" evidence="4">
    <location>
        <begin position="330"/>
        <end position="382"/>
    </location>
</feature>
<dbReference type="InterPro" id="IPR035919">
    <property type="entry name" value="EAL_sf"/>
</dbReference>
<evidence type="ECO:0000259" key="4">
    <source>
        <dbReference type="PROSITE" id="PS50885"/>
    </source>
</evidence>
<dbReference type="InterPro" id="IPR050706">
    <property type="entry name" value="Cyclic-di-GMP_PDE-like"/>
</dbReference>
<evidence type="ECO:0000313" key="6">
    <source>
        <dbReference type="EMBL" id="ADU96369.1"/>
    </source>
</evidence>
<keyword evidence="2" id="KW-1133">Transmembrane helix</keyword>
<accession>E8T4V7</accession>
<reference evidence="6" key="1">
    <citation type="submission" date="2011-01" db="EMBL/GenBank/DDBJ databases">
        <title>Complete sequence of chromosome of Thermovibrio ammonificans HB-1.</title>
        <authorList>
            <consortium name="US DOE Joint Genome Institute"/>
            <person name="Lucas S."/>
            <person name="Copeland A."/>
            <person name="Lapidus A."/>
            <person name="Cheng J.-F."/>
            <person name="Goodwin L."/>
            <person name="Pitluck S."/>
            <person name="Davenport K."/>
            <person name="Detter J.C."/>
            <person name="Han C."/>
            <person name="Tapia R."/>
            <person name="Land M."/>
            <person name="Hauser L."/>
            <person name="Kyrpides N."/>
            <person name="Ivanova N."/>
            <person name="Ovchinnikova G."/>
            <person name="Vetriani C."/>
            <person name="Woyke T."/>
        </authorList>
    </citation>
    <scope>NUCLEOTIDE SEQUENCE [LARGE SCALE GENOMIC DNA]</scope>
    <source>
        <strain evidence="6">HB-1</strain>
    </source>
</reference>
<keyword evidence="2" id="KW-0472">Membrane</keyword>
<dbReference type="OrthoDB" id="7057390at2"/>
<feature type="transmembrane region" description="Helical" evidence="2">
    <location>
        <begin position="12"/>
        <end position="33"/>
    </location>
</feature>
<dbReference type="HOGENOM" id="CLU_000445_70_46_0"/>
<name>E8T4V7_THEA1</name>
<feature type="domain" description="GGDEF" evidence="5">
    <location>
        <begin position="417"/>
        <end position="543"/>
    </location>
</feature>
<dbReference type="InterPro" id="IPR029787">
    <property type="entry name" value="Nucleotide_cyclase"/>
</dbReference>
<gene>
    <name evidence="6" type="ordered locus">Theam_0396</name>
</gene>
<dbReference type="CDD" id="cd06225">
    <property type="entry name" value="HAMP"/>
    <property type="match status" value="1"/>
</dbReference>
<evidence type="ECO:0000313" key="7">
    <source>
        <dbReference type="Proteomes" id="UP000006362"/>
    </source>
</evidence>
<dbReference type="EMBL" id="CP002444">
    <property type="protein sequence ID" value="ADU96369.1"/>
    <property type="molecule type" value="Genomic_DNA"/>
</dbReference>
<sequence length="797" mass="91440">MEILKRISLKKRLILLVLIFAVPFQLLTGYAILTGVNKVTKLNNEIKGIEHAKRYTNLIFLLQRHRGLLYIYMNGFSDPKVKEELLKLEEEMNGYFEECIEKCEDEEIKRRLESFNKEYRELKLPVVLKLRPDEAFRLHTDLIERFIKLLRSEAIKHGIVTDPNVKVRILADATLLELPNLVEIEGQLRGLGSGYLAKGEITPEERGRIVDLYSSLNSYENLIVWTLKNASLKGVQEELQSTRQSIQRLAAIVKTLFLTGEEGRINPLTYFNEATQTVNRTFLFYDFLSLKLEKFLIRVRNGAVAELTLTVLVSATLSGVALLFIAKIYRLTTASLDELTRVANQVSKGNFKVQAKIVVPDETGEVAKALNFAVNRVNETVRELRRTQNRLKKLLYYDTLTNLPNREKLVEEVKKLRKPVICLIDVTNFRFINEIYGEKCGDEILKELAYRLSSLFPGRVYRLYSDDFALMLEGEEFSEKRLREALGSIEAKPFHCNGLEVSVSLTAGVCIGREGSEKLINHAEVALNEAREQNRKVVILKESELPKQTYRRNLELLKELQSALKENRILLLYQPILNNSTDRVERFEALVRIKTKNGEILRPNEFLPIAVRAKLYHELSRQVITRALADFRELPFGVSINLGYPDITSKETKATITETLSRFPNPHRVTFEILESYSIESYQQVREFIKKVKKLGCSIAVDDFGAGFSNLKHLIELQVDYLKIDGSIISRLLKDKEAQVLCEAIVSLAQELKVKTVAEFVSSEELLRKVKELKVDYSQGNFIGKPMEIEKVKKLFL</sequence>
<keyword evidence="7" id="KW-1185">Reference proteome</keyword>
<dbReference type="InterPro" id="IPR001633">
    <property type="entry name" value="EAL_dom"/>
</dbReference>
<dbReference type="Pfam" id="PF08376">
    <property type="entry name" value="NIT"/>
    <property type="match status" value="1"/>
</dbReference>
<dbReference type="GO" id="GO:0007165">
    <property type="term" value="P:signal transduction"/>
    <property type="evidence" value="ECO:0007669"/>
    <property type="project" value="InterPro"/>
</dbReference>
<dbReference type="CDD" id="cd01949">
    <property type="entry name" value="GGDEF"/>
    <property type="match status" value="1"/>
</dbReference>
<dbReference type="PANTHER" id="PTHR33121">
    <property type="entry name" value="CYCLIC DI-GMP PHOSPHODIESTERASE PDEF"/>
    <property type="match status" value="1"/>
</dbReference>
<dbReference type="Gene3D" id="3.30.70.270">
    <property type="match status" value="1"/>
</dbReference>
<dbReference type="RefSeq" id="WP_013537155.1">
    <property type="nucleotide sequence ID" value="NC_014926.1"/>
</dbReference>
<feature type="domain" description="EAL" evidence="3">
    <location>
        <begin position="553"/>
        <end position="797"/>
    </location>
</feature>
<dbReference type="InterPro" id="IPR013587">
    <property type="entry name" value="Nitrate/nitrite_sensing"/>
</dbReference>
<dbReference type="Gene3D" id="3.20.20.450">
    <property type="entry name" value="EAL domain"/>
    <property type="match status" value="1"/>
</dbReference>
<dbReference type="Pfam" id="PF00563">
    <property type="entry name" value="EAL"/>
    <property type="match status" value="1"/>
</dbReference>
<dbReference type="Pfam" id="PF00990">
    <property type="entry name" value="GGDEF"/>
    <property type="match status" value="1"/>
</dbReference>
<dbReference type="GO" id="GO:0016020">
    <property type="term" value="C:membrane"/>
    <property type="evidence" value="ECO:0007669"/>
    <property type="project" value="InterPro"/>
</dbReference>
<dbReference type="STRING" id="648996.Theam_0396"/>
<dbReference type="PANTHER" id="PTHR33121:SF71">
    <property type="entry name" value="OXYGEN SENSOR PROTEIN DOSP"/>
    <property type="match status" value="1"/>
</dbReference>
<dbReference type="Proteomes" id="UP000006362">
    <property type="component" value="Chromosome"/>
</dbReference>
<dbReference type="PROSITE" id="PS50887">
    <property type="entry name" value="GGDEF"/>
    <property type="match status" value="1"/>
</dbReference>
<dbReference type="SMART" id="SM00304">
    <property type="entry name" value="HAMP"/>
    <property type="match status" value="1"/>
</dbReference>
<dbReference type="InterPro" id="IPR003660">
    <property type="entry name" value="HAMP_dom"/>
</dbReference>
<dbReference type="eggNOG" id="COG5001">
    <property type="taxonomic scope" value="Bacteria"/>
</dbReference>
<evidence type="ECO:0000259" key="3">
    <source>
        <dbReference type="PROSITE" id="PS50883"/>
    </source>
</evidence>
<dbReference type="SMART" id="SM00052">
    <property type="entry name" value="EAL"/>
    <property type="match status" value="1"/>
</dbReference>
<dbReference type="Pfam" id="PF00672">
    <property type="entry name" value="HAMP"/>
    <property type="match status" value="1"/>
</dbReference>
<dbReference type="KEGG" id="tam:Theam_0396"/>
<dbReference type="NCBIfam" id="TIGR00254">
    <property type="entry name" value="GGDEF"/>
    <property type="match status" value="1"/>
</dbReference>
<dbReference type="AlphaFoldDB" id="E8T4V7"/>
<dbReference type="PROSITE" id="PS50883">
    <property type="entry name" value="EAL"/>
    <property type="match status" value="1"/>
</dbReference>
<protein>
    <submittedName>
        <fullName evidence="6">Diguanylate cyclase/phosphodiesterase with extracellular sensor</fullName>
    </submittedName>
</protein>
<evidence type="ECO:0000256" key="2">
    <source>
        <dbReference type="SAM" id="Phobius"/>
    </source>
</evidence>
<dbReference type="InterPro" id="IPR043128">
    <property type="entry name" value="Rev_trsase/Diguanyl_cyclase"/>
</dbReference>
<evidence type="ECO:0000256" key="1">
    <source>
        <dbReference type="SAM" id="Coils"/>
    </source>
</evidence>
<dbReference type="PROSITE" id="PS50885">
    <property type="entry name" value="HAMP"/>
    <property type="match status" value="1"/>
</dbReference>
<dbReference type="eggNOG" id="COG3850">
    <property type="taxonomic scope" value="Bacteria"/>
</dbReference>
<organism evidence="6 7">
    <name type="scientific">Thermovibrio ammonificans (strain DSM 15698 / JCM 12110 / HB-1)</name>
    <dbReference type="NCBI Taxonomy" id="648996"/>
    <lineage>
        <taxon>Bacteria</taxon>
        <taxon>Pseudomonadati</taxon>
        <taxon>Aquificota</taxon>
        <taxon>Aquificia</taxon>
        <taxon>Desulfurobacteriales</taxon>
        <taxon>Desulfurobacteriaceae</taxon>
        <taxon>Thermovibrio</taxon>
    </lineage>
</organism>
<dbReference type="InterPro" id="IPR000160">
    <property type="entry name" value="GGDEF_dom"/>
</dbReference>
<dbReference type="SMART" id="SM00267">
    <property type="entry name" value="GGDEF"/>
    <property type="match status" value="1"/>
</dbReference>
<dbReference type="SUPFAM" id="SSF141868">
    <property type="entry name" value="EAL domain-like"/>
    <property type="match status" value="1"/>
</dbReference>
<evidence type="ECO:0000259" key="5">
    <source>
        <dbReference type="PROSITE" id="PS50887"/>
    </source>
</evidence>
<dbReference type="Gene3D" id="6.10.340.10">
    <property type="match status" value="1"/>
</dbReference>